<dbReference type="EMBL" id="MOAY01000027">
    <property type="protein sequence ID" value="ROM55152.1"/>
    <property type="molecule type" value="Genomic_DNA"/>
</dbReference>
<dbReference type="SUPFAM" id="SSF51735">
    <property type="entry name" value="NAD(P)-binding Rossmann-fold domains"/>
    <property type="match status" value="1"/>
</dbReference>
<evidence type="ECO:0000313" key="3">
    <source>
        <dbReference type="Proteomes" id="UP000284656"/>
    </source>
</evidence>
<dbReference type="InterPro" id="IPR036291">
    <property type="entry name" value="NAD(P)-bd_dom_sf"/>
</dbReference>
<protein>
    <submittedName>
        <fullName evidence="2">NAD(P)-dependent oxidoreductase</fullName>
    </submittedName>
</protein>
<dbReference type="CDD" id="cd05269">
    <property type="entry name" value="TMR_SDR_a"/>
    <property type="match status" value="1"/>
</dbReference>
<proteinExistence type="predicted"/>
<dbReference type="Gene3D" id="3.40.50.720">
    <property type="entry name" value="NAD(P)-binding Rossmann-like Domain"/>
    <property type="match status" value="1"/>
</dbReference>
<dbReference type="InterPro" id="IPR052718">
    <property type="entry name" value="NmrA-type_oxidoreductase"/>
</dbReference>
<feature type="domain" description="NAD(P)-binding" evidence="1">
    <location>
        <begin position="6"/>
        <end position="186"/>
    </location>
</feature>
<dbReference type="RefSeq" id="WP_123715329.1">
    <property type="nucleotide sequence ID" value="NZ_MOAY01000027.1"/>
</dbReference>
<reference evidence="2 3" key="1">
    <citation type="submission" date="2016-10" db="EMBL/GenBank/DDBJ databases">
        <title>Comparative genome analysis of multiple Pseudomonas spp. focuses on biocontrol and plant growth promoting traits.</title>
        <authorList>
            <person name="Tao X.-Y."/>
            <person name="Taylor C.G."/>
        </authorList>
    </citation>
    <scope>NUCLEOTIDE SEQUENCE [LARGE SCALE GENOMIC DNA]</scope>
    <source>
        <strain evidence="2 3">29G9</strain>
    </source>
</reference>
<sequence>MIVVTGATGQLGRLVINQLLARGVPATSIVAAVRTPSKASDLAARGVVVREADYSRPSTLETAFVGAERVLLISSSELGQRVAQHASVIEAAKKTGVRQLAYTSLLHADHSPMNLAVEHRETEALIVASGLPYVLLRNGWYVENYLASLPVALEQGAFIGSAAEGRISWASRADYADAAAAVLTQPIGGNRIFELAGDSAFTRADMVTEVNRQTGKSLQYVDMPRAEFYAALVGAGLPVPVAELLADSDDHAARDALFDESRQMSALIGRPTTTLSASIAAALAALQG</sequence>
<dbReference type="PANTHER" id="PTHR47129:SF1">
    <property type="entry name" value="NMRA-LIKE DOMAIN-CONTAINING PROTEIN"/>
    <property type="match status" value="1"/>
</dbReference>
<dbReference type="Gene3D" id="3.90.25.10">
    <property type="entry name" value="UDP-galactose 4-epimerase, domain 1"/>
    <property type="match status" value="1"/>
</dbReference>
<dbReference type="PANTHER" id="PTHR47129">
    <property type="entry name" value="QUINONE OXIDOREDUCTASE 2"/>
    <property type="match status" value="1"/>
</dbReference>
<dbReference type="AlphaFoldDB" id="A0A423FDN7"/>
<comment type="caution">
    <text evidence="2">The sequence shown here is derived from an EMBL/GenBank/DDBJ whole genome shotgun (WGS) entry which is preliminary data.</text>
</comment>
<evidence type="ECO:0000313" key="2">
    <source>
        <dbReference type="EMBL" id="ROM55152.1"/>
    </source>
</evidence>
<dbReference type="Proteomes" id="UP000284656">
    <property type="component" value="Unassembled WGS sequence"/>
</dbReference>
<evidence type="ECO:0000259" key="1">
    <source>
        <dbReference type="Pfam" id="PF13460"/>
    </source>
</evidence>
<organism evidence="2 3">
    <name type="scientific">Pseudomonas poae</name>
    <dbReference type="NCBI Taxonomy" id="200451"/>
    <lineage>
        <taxon>Bacteria</taxon>
        <taxon>Pseudomonadati</taxon>
        <taxon>Pseudomonadota</taxon>
        <taxon>Gammaproteobacteria</taxon>
        <taxon>Pseudomonadales</taxon>
        <taxon>Pseudomonadaceae</taxon>
        <taxon>Pseudomonas</taxon>
    </lineage>
</organism>
<accession>A0A423FDN7</accession>
<gene>
    <name evidence="2" type="ORF">BK648_06545</name>
</gene>
<dbReference type="Pfam" id="PF13460">
    <property type="entry name" value="NAD_binding_10"/>
    <property type="match status" value="1"/>
</dbReference>
<dbReference type="InterPro" id="IPR016040">
    <property type="entry name" value="NAD(P)-bd_dom"/>
</dbReference>
<name>A0A423FDN7_9PSED</name>